<gene>
    <name evidence="1" type="ORF">PLOB_00026515</name>
</gene>
<sequence>ELSTTSLCTDSPDALNDLVKCYNSTLSAALDRHALLVTKFITVRRLVPWFSEDIKESRRERRRAERKWRRSRSVRDLLQFKMKRNFTTYLMNEARGKFYSDSIVENNSNQRNLFSATKRLLNQGHEVPFPPTSDKLVLANEMGSFFVEKIDAIHVKLDRLADCLHDSHFDYVKMLPTRTLDSFISLTESAVSKLIGCSPKKSCMFDPMSTPMVISCADVLLPLITKMVNLSL</sequence>
<comment type="caution">
    <text evidence="1">The sequence shown here is derived from an EMBL/GenBank/DDBJ whole genome shotgun (WGS) entry which is preliminary data.</text>
</comment>
<feature type="non-terminal residue" evidence="1">
    <location>
        <position position="1"/>
    </location>
</feature>
<evidence type="ECO:0000313" key="1">
    <source>
        <dbReference type="EMBL" id="CAH3182249.1"/>
    </source>
</evidence>
<reference evidence="1 2" key="1">
    <citation type="submission" date="2022-05" db="EMBL/GenBank/DDBJ databases">
        <authorList>
            <consortium name="Genoscope - CEA"/>
            <person name="William W."/>
        </authorList>
    </citation>
    <scope>NUCLEOTIDE SEQUENCE [LARGE SCALE GENOMIC DNA]</scope>
</reference>
<protein>
    <submittedName>
        <fullName evidence="1">Uncharacterized protein</fullName>
    </submittedName>
</protein>
<dbReference type="PANTHER" id="PTHR46670">
    <property type="entry name" value="ENDO/EXONUCLEASE/PHOSPHATASE DOMAIN-CONTAINING PROTEIN"/>
    <property type="match status" value="1"/>
</dbReference>
<name>A0ABN8RVW2_9CNID</name>
<evidence type="ECO:0000313" key="2">
    <source>
        <dbReference type="Proteomes" id="UP001159405"/>
    </source>
</evidence>
<dbReference type="EMBL" id="CALNXK010000317">
    <property type="protein sequence ID" value="CAH3182249.1"/>
    <property type="molecule type" value="Genomic_DNA"/>
</dbReference>
<accession>A0ABN8RVW2</accession>
<feature type="non-terminal residue" evidence="1">
    <location>
        <position position="232"/>
    </location>
</feature>
<keyword evidence="2" id="KW-1185">Reference proteome</keyword>
<dbReference type="Proteomes" id="UP001159405">
    <property type="component" value="Unassembled WGS sequence"/>
</dbReference>
<proteinExistence type="predicted"/>
<organism evidence="1 2">
    <name type="scientific">Porites lobata</name>
    <dbReference type="NCBI Taxonomy" id="104759"/>
    <lineage>
        <taxon>Eukaryota</taxon>
        <taxon>Metazoa</taxon>
        <taxon>Cnidaria</taxon>
        <taxon>Anthozoa</taxon>
        <taxon>Hexacorallia</taxon>
        <taxon>Scleractinia</taxon>
        <taxon>Fungiina</taxon>
        <taxon>Poritidae</taxon>
        <taxon>Porites</taxon>
    </lineage>
</organism>
<dbReference type="PANTHER" id="PTHR46670:SF3">
    <property type="entry name" value="ENDONUCLEASE_EXONUCLEASE_PHOSPHATASE DOMAIN-CONTAINING PROTEIN"/>
    <property type="match status" value="1"/>
</dbReference>